<dbReference type="Proteomes" id="UP000184171">
    <property type="component" value="Unassembled WGS sequence"/>
</dbReference>
<evidence type="ECO:0000313" key="3">
    <source>
        <dbReference type="Proteomes" id="UP000184171"/>
    </source>
</evidence>
<dbReference type="STRING" id="1122189.SAMN02745165_00347"/>
<dbReference type="InterPro" id="IPR051200">
    <property type="entry name" value="Host-pathogen_enzymatic-act"/>
</dbReference>
<dbReference type="PANTHER" id="PTHR47197">
    <property type="entry name" value="PROTEIN NIRF"/>
    <property type="match status" value="1"/>
</dbReference>
<keyword evidence="3" id="KW-1185">Reference proteome</keyword>
<organism evidence="2 3">
    <name type="scientific">Malonomonas rubra DSM 5091</name>
    <dbReference type="NCBI Taxonomy" id="1122189"/>
    <lineage>
        <taxon>Bacteria</taxon>
        <taxon>Pseudomonadati</taxon>
        <taxon>Thermodesulfobacteriota</taxon>
        <taxon>Desulfuromonadia</taxon>
        <taxon>Desulfuromonadales</taxon>
        <taxon>Geopsychrobacteraceae</taxon>
        <taxon>Malonomonas</taxon>
    </lineage>
</organism>
<reference evidence="2 3" key="1">
    <citation type="submission" date="2016-11" db="EMBL/GenBank/DDBJ databases">
        <authorList>
            <person name="Jaros S."/>
            <person name="Januszkiewicz K."/>
            <person name="Wedrychowicz H."/>
        </authorList>
    </citation>
    <scope>NUCLEOTIDE SEQUENCE [LARGE SCALE GENOMIC DNA]</scope>
    <source>
        <strain evidence="2 3">DSM 5091</strain>
    </source>
</reference>
<evidence type="ECO:0008006" key="4">
    <source>
        <dbReference type="Google" id="ProtNLM"/>
    </source>
</evidence>
<dbReference type="PANTHER" id="PTHR47197:SF3">
    <property type="entry name" value="DIHYDRO-HEME D1 DEHYDROGENASE"/>
    <property type="match status" value="1"/>
</dbReference>
<gene>
    <name evidence="2" type="ORF">SAMN02745165_00347</name>
</gene>
<name>A0A1M6BYP3_MALRU</name>
<feature type="chain" id="PRO_5012274294" description="40-residue YVTN family beta-propeller repeat-containing protein" evidence="1">
    <location>
        <begin position="26"/>
        <end position="465"/>
    </location>
</feature>
<dbReference type="InterPro" id="IPR011048">
    <property type="entry name" value="Haem_d1_sf"/>
</dbReference>
<sequence>MGCNVKIILSVLVFLLLLASGCSVSAPDARAPLSFSDQQALLTVYLKSRGVVEEIAPLQFVGLSVQVDDIWIDLDLPPASVDFQQQKGRQLLLGASVAPLGQHRSLRLLVRGLGEEGELRNFHLTLPETLDLNRGDSKCLFIEWEMLREGQGNGMVVPAFKAWGQRPVLGGNLLYVACGELNTVYVTRIDNSEVVAAFGIPGPLAEICLDDVRQRLYVLSKGRRSIYVYDCANERLLDQILLSSSVSPEYMILSAGGRYAYVSDPTAGSVYKVNLSEGRMTVQRRLGHRPGYLLEIDELNLLAVSSASSSQVFILNSDTLELNQAIQVGAKPHGLLYFAQSLYVAESASQSVSVYSPQSGRQIARISVDMGPLFLLSVDEETAYVSNSIGQSLSVLTAGQNVAFRRIGSVSSPAEMIHSSRKRLLYVVAKNSAYLTVIDQGTEKIVRSINYGGQPKSLALLETKF</sequence>
<dbReference type="InterPro" id="IPR015943">
    <property type="entry name" value="WD40/YVTN_repeat-like_dom_sf"/>
</dbReference>
<proteinExistence type="predicted"/>
<dbReference type="Gene3D" id="2.130.10.10">
    <property type="entry name" value="YVTN repeat-like/Quinoprotein amine dehydrogenase"/>
    <property type="match status" value="2"/>
</dbReference>
<evidence type="ECO:0000256" key="1">
    <source>
        <dbReference type="SAM" id="SignalP"/>
    </source>
</evidence>
<feature type="signal peptide" evidence="1">
    <location>
        <begin position="1"/>
        <end position="25"/>
    </location>
</feature>
<dbReference type="EMBL" id="FQZT01000001">
    <property type="protein sequence ID" value="SHI53915.1"/>
    <property type="molecule type" value="Genomic_DNA"/>
</dbReference>
<protein>
    <recommendedName>
        <fullName evidence="4">40-residue YVTN family beta-propeller repeat-containing protein</fullName>
    </recommendedName>
</protein>
<dbReference type="PROSITE" id="PS51257">
    <property type="entry name" value="PROKAR_LIPOPROTEIN"/>
    <property type="match status" value="1"/>
</dbReference>
<evidence type="ECO:0000313" key="2">
    <source>
        <dbReference type="EMBL" id="SHI53915.1"/>
    </source>
</evidence>
<dbReference type="AlphaFoldDB" id="A0A1M6BYP3"/>
<accession>A0A1M6BYP3</accession>
<dbReference type="SUPFAM" id="SSF51004">
    <property type="entry name" value="C-terminal (heme d1) domain of cytochrome cd1-nitrite reductase"/>
    <property type="match status" value="1"/>
</dbReference>
<keyword evidence="1" id="KW-0732">Signal</keyword>